<evidence type="ECO:0000256" key="2">
    <source>
        <dbReference type="ARBA" id="ARBA00022723"/>
    </source>
</evidence>
<dbReference type="PROSITE" id="PS51296">
    <property type="entry name" value="RIESKE"/>
    <property type="match status" value="1"/>
</dbReference>
<accession>A0A378I2N6</accession>
<keyword evidence="2" id="KW-0479">Metal-binding</keyword>
<keyword evidence="9" id="KW-1185">Reference proteome</keyword>
<dbReference type="RefSeq" id="WP_115302704.1">
    <property type="nucleotide sequence ID" value="NZ_CAAAHO010000004.1"/>
</dbReference>
<dbReference type="GO" id="GO:0016020">
    <property type="term" value="C:membrane"/>
    <property type="evidence" value="ECO:0007669"/>
    <property type="project" value="InterPro"/>
</dbReference>
<dbReference type="Pfam" id="PF00355">
    <property type="entry name" value="Rieske"/>
    <property type="match status" value="1"/>
</dbReference>
<evidence type="ECO:0000313" key="8">
    <source>
        <dbReference type="EMBL" id="STX29000.1"/>
    </source>
</evidence>
<dbReference type="InterPro" id="IPR006076">
    <property type="entry name" value="FAD-dep_OxRdtase"/>
</dbReference>
<dbReference type="Proteomes" id="UP000254968">
    <property type="component" value="Unassembled WGS sequence"/>
</dbReference>
<dbReference type="InterPro" id="IPR017941">
    <property type="entry name" value="Rieske_2Fe-2S"/>
</dbReference>
<evidence type="ECO:0000256" key="1">
    <source>
        <dbReference type="ARBA" id="ARBA00022714"/>
    </source>
</evidence>
<proteinExistence type="predicted"/>
<dbReference type="GO" id="GO:0016491">
    <property type="term" value="F:oxidoreductase activity"/>
    <property type="evidence" value="ECO:0007669"/>
    <property type="project" value="UniProtKB-KW"/>
</dbReference>
<keyword evidence="5" id="KW-0411">Iron-sulfur</keyword>
<evidence type="ECO:0000256" key="3">
    <source>
        <dbReference type="ARBA" id="ARBA00023002"/>
    </source>
</evidence>
<dbReference type="GO" id="GO:0046872">
    <property type="term" value="F:metal ion binding"/>
    <property type="evidence" value="ECO:0007669"/>
    <property type="project" value="UniProtKB-KW"/>
</dbReference>
<dbReference type="SUPFAM" id="SSF50022">
    <property type="entry name" value="ISP domain"/>
    <property type="match status" value="1"/>
</dbReference>
<dbReference type="InterPro" id="IPR038010">
    <property type="entry name" value="YhfW_C"/>
</dbReference>
<evidence type="ECO:0000256" key="5">
    <source>
        <dbReference type="ARBA" id="ARBA00023014"/>
    </source>
</evidence>
<sequence length="500" mass="56292">MEEGKSLWVAISKREKNYPTLMADIEVDVAIVGGGITAVTAACQLIEAGKRVAIIEAGQIGGLTTSYSTGNLYVAVQPFYQTIEKKFDLDTAKVVAQSRLMAIDHIEKNVREKNINCHFNRRPWYCYTTAAKERASIEKEVELFKRLGIDIDYTTQMPLAVPYKKAAVMPNQARFNPLQYVISMADYLHEKGCMIYENTQVTHFEEKEICFAYTKNAKIKADKLFLATHTPLGINNAHFFTAPYRSYVVAVRLKNHVCPEGHFWDLSEQSHIFSAHAYQSDDPELLMLSGSHHKTGQGNNTEKHYQELETYLKTFLPIEEVIFKWSAQHYKSADNIPYIGLASRTAKHTFMATGYFADGLTYGTLAGLNIADLILKKTIPFKDVYQANRNTLGASLGFMAKENSNVAMQYSKDLPIAAADIESVKEGEGKVIEINKEKFAVCRDKNELHMVSAVCPHMKCIVNWNSAEKTWDCPCHGSRFTKQGKYIEGPAMADLTIKQE</sequence>
<dbReference type="PRINTS" id="PR00162">
    <property type="entry name" value="RIESKE"/>
</dbReference>
<dbReference type="InterPro" id="IPR036922">
    <property type="entry name" value="Rieske_2Fe-2S_sf"/>
</dbReference>
<evidence type="ECO:0000313" key="9">
    <source>
        <dbReference type="Proteomes" id="UP000254968"/>
    </source>
</evidence>
<feature type="domain" description="Rieske" evidence="7">
    <location>
        <begin position="416"/>
        <end position="500"/>
    </location>
</feature>
<evidence type="ECO:0000259" key="7">
    <source>
        <dbReference type="PROSITE" id="PS51296"/>
    </source>
</evidence>
<protein>
    <submittedName>
        <fullName evidence="8">Gamma-glutamylputrescine oxidoreductase</fullName>
        <ecNumber evidence="8">1.4.3.-</ecNumber>
    </submittedName>
</protein>
<gene>
    <name evidence="8" type="primary">puuB</name>
    <name evidence="8" type="ORF">NCTC13315_01534</name>
</gene>
<keyword evidence="4" id="KW-0408">Iron</keyword>
<dbReference type="SUPFAM" id="SSF51905">
    <property type="entry name" value="FAD/NAD(P)-binding domain"/>
    <property type="match status" value="1"/>
</dbReference>
<dbReference type="InterPro" id="IPR005805">
    <property type="entry name" value="Rieske_Fe-S_prot_C"/>
</dbReference>
<dbReference type="InterPro" id="IPR036188">
    <property type="entry name" value="FAD/NAD-bd_sf"/>
</dbReference>
<organism evidence="8 9">
    <name type="scientific">Legionella beliardensis</name>
    <dbReference type="NCBI Taxonomy" id="91822"/>
    <lineage>
        <taxon>Bacteria</taxon>
        <taxon>Pseudomonadati</taxon>
        <taxon>Pseudomonadota</taxon>
        <taxon>Gammaproteobacteria</taxon>
        <taxon>Legionellales</taxon>
        <taxon>Legionellaceae</taxon>
        <taxon>Legionella</taxon>
    </lineage>
</organism>
<dbReference type="CDD" id="cd03477">
    <property type="entry name" value="Rieske_YhfW_C"/>
    <property type="match status" value="1"/>
</dbReference>
<dbReference type="Gene3D" id="2.102.10.10">
    <property type="entry name" value="Rieske [2Fe-2S] iron-sulphur domain"/>
    <property type="match status" value="1"/>
</dbReference>
<dbReference type="PANTHER" id="PTHR13847">
    <property type="entry name" value="SARCOSINE DEHYDROGENASE-RELATED"/>
    <property type="match status" value="1"/>
</dbReference>
<name>A0A378I2N6_9GAMM</name>
<evidence type="ECO:0000256" key="6">
    <source>
        <dbReference type="ARBA" id="ARBA00023157"/>
    </source>
</evidence>
<dbReference type="OrthoDB" id="311718at2"/>
<dbReference type="EMBL" id="UGNV01000001">
    <property type="protein sequence ID" value="STX29000.1"/>
    <property type="molecule type" value="Genomic_DNA"/>
</dbReference>
<dbReference type="GO" id="GO:0005737">
    <property type="term" value="C:cytoplasm"/>
    <property type="evidence" value="ECO:0007669"/>
    <property type="project" value="TreeGrafter"/>
</dbReference>
<dbReference type="Gene3D" id="3.50.50.60">
    <property type="entry name" value="FAD/NAD(P)-binding domain"/>
    <property type="match status" value="1"/>
</dbReference>
<dbReference type="AlphaFoldDB" id="A0A378I2N6"/>
<keyword evidence="1" id="KW-0001">2Fe-2S</keyword>
<dbReference type="Pfam" id="PF01266">
    <property type="entry name" value="DAO"/>
    <property type="match status" value="1"/>
</dbReference>
<reference evidence="8 9" key="1">
    <citation type="submission" date="2018-06" db="EMBL/GenBank/DDBJ databases">
        <authorList>
            <consortium name="Pathogen Informatics"/>
            <person name="Doyle S."/>
        </authorList>
    </citation>
    <scope>NUCLEOTIDE SEQUENCE [LARGE SCALE GENOMIC DNA]</scope>
    <source>
        <strain evidence="8 9">NCTC13315</strain>
    </source>
</reference>
<keyword evidence="6" id="KW-1015">Disulfide bond</keyword>
<evidence type="ECO:0000256" key="4">
    <source>
        <dbReference type="ARBA" id="ARBA00023004"/>
    </source>
</evidence>
<dbReference type="Gene3D" id="3.30.9.10">
    <property type="entry name" value="D-Amino Acid Oxidase, subunit A, domain 2"/>
    <property type="match status" value="1"/>
</dbReference>
<dbReference type="GO" id="GO:0051537">
    <property type="term" value="F:2 iron, 2 sulfur cluster binding"/>
    <property type="evidence" value="ECO:0007669"/>
    <property type="project" value="UniProtKB-KW"/>
</dbReference>
<dbReference type="EC" id="1.4.3.-" evidence="8"/>
<keyword evidence="3 8" id="KW-0560">Oxidoreductase</keyword>